<reference evidence="2" key="1">
    <citation type="submission" date="2020-03" db="EMBL/GenBank/DDBJ databases">
        <title>The deep terrestrial virosphere.</title>
        <authorList>
            <person name="Holmfeldt K."/>
            <person name="Nilsson E."/>
            <person name="Simone D."/>
            <person name="Lopez-Fernandez M."/>
            <person name="Wu X."/>
            <person name="de Brujin I."/>
            <person name="Lundin D."/>
            <person name="Andersson A."/>
            <person name="Bertilsson S."/>
            <person name="Dopson M."/>
        </authorList>
    </citation>
    <scope>NUCLEOTIDE SEQUENCE</scope>
    <source>
        <strain evidence="3">MM415A00315</strain>
        <strain evidence="2">MM415B00552</strain>
    </source>
</reference>
<dbReference type="AlphaFoldDB" id="A0A6M3J4E5"/>
<evidence type="ECO:0000313" key="3">
    <source>
        <dbReference type="EMBL" id="QJA83084.1"/>
    </source>
</evidence>
<organism evidence="2">
    <name type="scientific">viral metagenome</name>
    <dbReference type="NCBI Taxonomy" id="1070528"/>
    <lineage>
        <taxon>unclassified sequences</taxon>
        <taxon>metagenomes</taxon>
        <taxon>organismal metagenomes</taxon>
    </lineage>
</organism>
<sequence length="54" mass="5913">MNKSITRRILAIFIIVTSMSALVYLTLLGDAEARTALITTLSLVTGFYFGVKMS</sequence>
<dbReference type="EMBL" id="MT141511">
    <property type="protein sequence ID" value="QJA64047.1"/>
    <property type="molecule type" value="Genomic_DNA"/>
</dbReference>
<feature type="transmembrane region" description="Helical" evidence="1">
    <location>
        <begin position="33"/>
        <end position="51"/>
    </location>
</feature>
<evidence type="ECO:0000256" key="1">
    <source>
        <dbReference type="SAM" id="Phobius"/>
    </source>
</evidence>
<name>A0A6M3J4E5_9ZZZZ</name>
<feature type="transmembrane region" description="Helical" evidence="1">
    <location>
        <begin position="9"/>
        <end position="27"/>
    </location>
</feature>
<proteinExistence type="predicted"/>
<gene>
    <name evidence="3" type="ORF">MM415A00315_0009</name>
    <name evidence="2" type="ORF">MM415B00552_0037</name>
</gene>
<dbReference type="EMBL" id="MT142503">
    <property type="protein sequence ID" value="QJA83084.1"/>
    <property type="molecule type" value="Genomic_DNA"/>
</dbReference>
<keyword evidence="1" id="KW-0472">Membrane</keyword>
<accession>A0A6M3J4E5</accession>
<keyword evidence="1" id="KW-0812">Transmembrane</keyword>
<protein>
    <submittedName>
        <fullName evidence="2">Uncharacterized protein</fullName>
    </submittedName>
</protein>
<keyword evidence="1" id="KW-1133">Transmembrane helix</keyword>
<evidence type="ECO:0000313" key="2">
    <source>
        <dbReference type="EMBL" id="QJA64047.1"/>
    </source>
</evidence>